<dbReference type="EMBL" id="CP002047">
    <property type="protein sequence ID" value="ADI10307.1"/>
    <property type="molecule type" value="Genomic_DNA"/>
</dbReference>
<dbReference type="HOGENOM" id="CLU_136257_0_0_11"/>
<feature type="region of interest" description="Disordered" evidence="1">
    <location>
        <begin position="14"/>
        <end position="45"/>
    </location>
</feature>
<protein>
    <submittedName>
        <fullName evidence="2">Uncharacterized protein</fullName>
    </submittedName>
</protein>
<organism evidence="2 3">
    <name type="scientific">Streptomyces bingchenggensis (strain BCW-1)</name>
    <dbReference type="NCBI Taxonomy" id="749414"/>
    <lineage>
        <taxon>Bacteria</taxon>
        <taxon>Bacillati</taxon>
        <taxon>Actinomycetota</taxon>
        <taxon>Actinomycetes</taxon>
        <taxon>Kitasatosporales</taxon>
        <taxon>Streptomycetaceae</taxon>
        <taxon>Streptomyces</taxon>
    </lineage>
</organism>
<dbReference type="AlphaFoldDB" id="D7C5B9"/>
<evidence type="ECO:0000256" key="1">
    <source>
        <dbReference type="SAM" id="MobiDB-lite"/>
    </source>
</evidence>
<name>D7C5B9_STRBB</name>
<sequence length="171" mass="17559">MSFDEEWAQLKAAAQEEHSAAGRSSGMRLNQLDGGGGGGGGGVTPFGGLCTSPAQKKTAAGVIEDELEPGLTKAGDDADTKSNTAISEFHGWDTALGLKHVLTEWQTQVKALTKRMGGEKEALRGTNVLLTGTDLHTGSSFCGIFGNNSYGTSANGGSQPSLPLPLTSSHP</sequence>
<dbReference type="RefSeq" id="WP_014179757.1">
    <property type="nucleotide sequence ID" value="NC_016582.1"/>
</dbReference>
<dbReference type="PATRIC" id="fig|749414.3.peg.7399"/>
<feature type="compositionally biased region" description="Gly residues" evidence="1">
    <location>
        <begin position="33"/>
        <end position="45"/>
    </location>
</feature>
<keyword evidence="3" id="KW-1185">Reference proteome</keyword>
<dbReference type="Proteomes" id="UP000000377">
    <property type="component" value="Chromosome"/>
</dbReference>
<evidence type="ECO:0000313" key="2">
    <source>
        <dbReference type="EMBL" id="ADI10307.1"/>
    </source>
</evidence>
<gene>
    <name evidence="2" type="ordered locus">SBI_07187</name>
</gene>
<proteinExistence type="predicted"/>
<evidence type="ECO:0000313" key="3">
    <source>
        <dbReference type="Proteomes" id="UP000000377"/>
    </source>
</evidence>
<dbReference type="eggNOG" id="ENOG502ZQX9">
    <property type="taxonomic scope" value="Bacteria"/>
</dbReference>
<reference evidence="2 3" key="1">
    <citation type="journal article" date="2010" name="J. Bacteriol.">
        <title>Genome sequence of the milbemycin-producing bacterium Streptomyces bingchenggensis.</title>
        <authorList>
            <person name="Wang X.J."/>
            <person name="Yan Y.J."/>
            <person name="Zhang B."/>
            <person name="An J."/>
            <person name="Wang J.J."/>
            <person name="Tian J."/>
            <person name="Jiang L."/>
            <person name="Chen Y.H."/>
            <person name="Huang S.X."/>
            <person name="Yin M."/>
            <person name="Zhang J."/>
            <person name="Gao A.L."/>
            <person name="Liu C.X."/>
            <person name="Zhu Z.X."/>
            <person name="Xiang W.S."/>
        </authorList>
    </citation>
    <scope>NUCLEOTIDE SEQUENCE [LARGE SCALE GENOMIC DNA]</scope>
    <source>
        <strain evidence="2 3">BCW-1</strain>
    </source>
</reference>
<dbReference type="KEGG" id="sbh:SBI_07187"/>
<accession>D7C5B9</accession>
<dbReference type="STRING" id="749414.SBI_07187"/>